<name>A0ABW6BST7_9BACT</name>
<feature type="domain" description="Glycosyl transferase family 1" evidence="2">
    <location>
        <begin position="195"/>
        <end position="350"/>
    </location>
</feature>
<evidence type="ECO:0000313" key="3">
    <source>
        <dbReference type="EMBL" id="MFD2999148.1"/>
    </source>
</evidence>
<protein>
    <submittedName>
        <fullName evidence="3">Glycosyltransferase family 4 protein</fullName>
        <ecNumber evidence="3">2.4.-.-</ecNumber>
    </submittedName>
</protein>
<dbReference type="CDD" id="cd03801">
    <property type="entry name" value="GT4_PimA-like"/>
    <property type="match status" value="1"/>
</dbReference>
<dbReference type="Proteomes" id="UP001597641">
    <property type="component" value="Unassembled WGS sequence"/>
</dbReference>
<dbReference type="EMBL" id="JBHUOX010000001">
    <property type="protein sequence ID" value="MFD2999148.1"/>
    <property type="molecule type" value="Genomic_DNA"/>
</dbReference>
<accession>A0ABW6BST7</accession>
<dbReference type="SUPFAM" id="SSF53756">
    <property type="entry name" value="UDP-Glycosyltransferase/glycogen phosphorylase"/>
    <property type="match status" value="1"/>
</dbReference>
<dbReference type="PANTHER" id="PTHR46401:SF2">
    <property type="entry name" value="GLYCOSYLTRANSFERASE WBBK-RELATED"/>
    <property type="match status" value="1"/>
</dbReference>
<reference evidence="4" key="1">
    <citation type="journal article" date="2019" name="Int. J. Syst. Evol. Microbiol.">
        <title>The Global Catalogue of Microorganisms (GCM) 10K type strain sequencing project: providing services to taxonomists for standard genome sequencing and annotation.</title>
        <authorList>
            <consortium name="The Broad Institute Genomics Platform"/>
            <consortium name="The Broad Institute Genome Sequencing Center for Infectious Disease"/>
            <person name="Wu L."/>
            <person name="Ma J."/>
        </authorList>
    </citation>
    <scope>NUCLEOTIDE SEQUENCE [LARGE SCALE GENOMIC DNA]</scope>
    <source>
        <strain evidence="4">KCTC 23984</strain>
    </source>
</reference>
<proteinExistence type="predicted"/>
<sequence length="389" mass="43673">MHSKPSVLFLLNDFNLGGANKLLLGFAEWLHINKSLDLIFGSMTDGIMRNEFNKIGYTRLFNFKKLSLYNRFSKKLAPADLPQNQLSEADISFLEQRNISLIYANTIHNEKLSNAIRKEIEVPLIVHAHEQPYIMRLFYSAALQEHLSGANAIIIVSKTSGAGLIEIFNMDSAKLHQVYPAIKLPGQASSLIAKDQRRKELDVPSDAFVVLGMGNPHWIKGVDLFILTAQKVINKNASVHFIWVGGTDNNEYLNDQKKDVQLMGLTENIHFVSSVMHPEEYFNIADVFFLSSRVDTFPLVTLEASQFSLPVICFENAGGITEIIDEYCGSVIEYNNLESASDAILAYCNNLDTVKEKGKSFQFKVSQSFIHENMCLQLGNILDSKISIT</sequence>
<keyword evidence="1 3" id="KW-0808">Transferase</keyword>
<keyword evidence="4" id="KW-1185">Reference proteome</keyword>
<dbReference type="RefSeq" id="WP_377480181.1">
    <property type="nucleotide sequence ID" value="NZ_JBHUOX010000001.1"/>
</dbReference>
<evidence type="ECO:0000313" key="4">
    <source>
        <dbReference type="Proteomes" id="UP001597641"/>
    </source>
</evidence>
<dbReference type="Pfam" id="PF00534">
    <property type="entry name" value="Glycos_transf_1"/>
    <property type="match status" value="1"/>
</dbReference>
<dbReference type="PANTHER" id="PTHR46401">
    <property type="entry name" value="GLYCOSYLTRANSFERASE WBBK-RELATED"/>
    <property type="match status" value="1"/>
</dbReference>
<dbReference type="EC" id="2.4.-.-" evidence="3"/>
<organism evidence="3 4">
    <name type="scientific">Pontibacter toksunensis</name>
    <dbReference type="NCBI Taxonomy" id="1332631"/>
    <lineage>
        <taxon>Bacteria</taxon>
        <taxon>Pseudomonadati</taxon>
        <taxon>Bacteroidota</taxon>
        <taxon>Cytophagia</taxon>
        <taxon>Cytophagales</taxon>
        <taxon>Hymenobacteraceae</taxon>
        <taxon>Pontibacter</taxon>
    </lineage>
</organism>
<dbReference type="GO" id="GO:0016757">
    <property type="term" value="F:glycosyltransferase activity"/>
    <property type="evidence" value="ECO:0007669"/>
    <property type="project" value="UniProtKB-KW"/>
</dbReference>
<gene>
    <name evidence="3" type="ORF">ACFS7Z_02160</name>
</gene>
<dbReference type="Gene3D" id="3.40.50.2000">
    <property type="entry name" value="Glycogen Phosphorylase B"/>
    <property type="match status" value="2"/>
</dbReference>
<dbReference type="InterPro" id="IPR001296">
    <property type="entry name" value="Glyco_trans_1"/>
</dbReference>
<keyword evidence="3" id="KW-0328">Glycosyltransferase</keyword>
<comment type="caution">
    <text evidence="3">The sequence shown here is derived from an EMBL/GenBank/DDBJ whole genome shotgun (WGS) entry which is preliminary data.</text>
</comment>
<evidence type="ECO:0000259" key="2">
    <source>
        <dbReference type="Pfam" id="PF00534"/>
    </source>
</evidence>
<evidence type="ECO:0000256" key="1">
    <source>
        <dbReference type="ARBA" id="ARBA00022679"/>
    </source>
</evidence>